<evidence type="ECO:0000313" key="1">
    <source>
        <dbReference type="EMBL" id="GAA0570471.1"/>
    </source>
</evidence>
<sequence>MTPIPLNDETAALARRLVWFEPPEQALADPVRFLAYAFARATHEDMNILRRYLTEADFREALLKAPPGIIDPRSWCYWHVRLGQYPAPAMPERKFG</sequence>
<comment type="caution">
    <text evidence="1">The sequence shown here is derived from an EMBL/GenBank/DDBJ whole genome shotgun (WGS) entry which is preliminary data.</text>
</comment>
<name>A0ABN1EPZ0_9PROT</name>
<dbReference type="Proteomes" id="UP001499951">
    <property type="component" value="Unassembled WGS sequence"/>
</dbReference>
<dbReference type="RefSeq" id="WP_166929359.1">
    <property type="nucleotide sequence ID" value="NZ_BAAADD010000004.1"/>
</dbReference>
<keyword evidence="2" id="KW-1185">Reference proteome</keyword>
<dbReference type="EMBL" id="BAAADD010000004">
    <property type="protein sequence ID" value="GAA0570471.1"/>
    <property type="molecule type" value="Genomic_DNA"/>
</dbReference>
<accession>A0ABN1EPZ0</accession>
<evidence type="ECO:0000313" key="2">
    <source>
        <dbReference type="Proteomes" id="UP001499951"/>
    </source>
</evidence>
<proteinExistence type="predicted"/>
<reference evidence="1 2" key="1">
    <citation type="journal article" date="2019" name="Int. J. Syst. Evol. Microbiol.">
        <title>The Global Catalogue of Microorganisms (GCM) 10K type strain sequencing project: providing services to taxonomists for standard genome sequencing and annotation.</title>
        <authorList>
            <consortium name="The Broad Institute Genomics Platform"/>
            <consortium name="The Broad Institute Genome Sequencing Center for Infectious Disease"/>
            <person name="Wu L."/>
            <person name="Ma J."/>
        </authorList>
    </citation>
    <scope>NUCLEOTIDE SEQUENCE [LARGE SCALE GENOMIC DNA]</scope>
    <source>
        <strain evidence="1 2">JCM 15089</strain>
    </source>
</reference>
<protein>
    <submittedName>
        <fullName evidence="1">Uncharacterized protein</fullName>
    </submittedName>
</protein>
<gene>
    <name evidence="1" type="ORF">GCM10008942_19100</name>
</gene>
<organism evidence="1 2">
    <name type="scientific">Rhizomicrobium electricum</name>
    <dbReference type="NCBI Taxonomy" id="480070"/>
    <lineage>
        <taxon>Bacteria</taxon>
        <taxon>Pseudomonadati</taxon>
        <taxon>Pseudomonadota</taxon>
        <taxon>Alphaproteobacteria</taxon>
        <taxon>Micropepsales</taxon>
        <taxon>Micropepsaceae</taxon>
        <taxon>Rhizomicrobium</taxon>
    </lineage>
</organism>